<dbReference type="Pfam" id="PF21142">
    <property type="entry name" value="A2M_bMG2"/>
    <property type="match status" value="1"/>
</dbReference>
<dbReference type="Pfam" id="PF07678">
    <property type="entry name" value="TED_complement"/>
    <property type="match status" value="1"/>
</dbReference>
<proteinExistence type="inferred from homology"/>
<feature type="chain" id="PRO_5045219205" evidence="3">
    <location>
        <begin position="23"/>
        <end position="1625"/>
    </location>
</feature>
<reference evidence="7" key="1">
    <citation type="journal article" date="2019" name="Int. J. Syst. Evol. Microbiol.">
        <title>The Global Catalogue of Microorganisms (GCM) 10K type strain sequencing project: providing services to taxonomists for standard genome sequencing and annotation.</title>
        <authorList>
            <consortium name="The Broad Institute Genomics Platform"/>
            <consortium name="The Broad Institute Genome Sequencing Center for Infectious Disease"/>
            <person name="Wu L."/>
            <person name="Ma J."/>
        </authorList>
    </citation>
    <scope>NUCLEOTIDE SEQUENCE [LARGE SCALE GENOMIC DNA]</scope>
    <source>
        <strain evidence="7">KCTC 52487</strain>
    </source>
</reference>
<dbReference type="Pfam" id="PF07703">
    <property type="entry name" value="A2M_BRD"/>
    <property type="match status" value="1"/>
</dbReference>
<organism evidence="6 7">
    <name type="scientific">Hyphobacterium vulgare</name>
    <dbReference type="NCBI Taxonomy" id="1736751"/>
    <lineage>
        <taxon>Bacteria</taxon>
        <taxon>Pseudomonadati</taxon>
        <taxon>Pseudomonadota</taxon>
        <taxon>Alphaproteobacteria</taxon>
        <taxon>Maricaulales</taxon>
        <taxon>Maricaulaceae</taxon>
        <taxon>Hyphobacterium</taxon>
    </lineage>
</organism>
<dbReference type="InterPro" id="IPR051802">
    <property type="entry name" value="YfhM-like"/>
</dbReference>
<dbReference type="Pfam" id="PF17973">
    <property type="entry name" value="bMG10"/>
    <property type="match status" value="1"/>
</dbReference>
<dbReference type="RefSeq" id="WP_343164979.1">
    <property type="nucleotide sequence ID" value="NZ_JBHRSV010000002.1"/>
</dbReference>
<dbReference type="PANTHER" id="PTHR40094:SF1">
    <property type="entry name" value="UBIQUITIN DOMAIN-CONTAINING PROTEIN"/>
    <property type="match status" value="1"/>
</dbReference>
<dbReference type="InterPro" id="IPR002890">
    <property type="entry name" value="MG2"/>
</dbReference>
<dbReference type="Pfam" id="PF17972">
    <property type="entry name" value="bMG5"/>
    <property type="match status" value="1"/>
</dbReference>
<dbReference type="SUPFAM" id="SSF48239">
    <property type="entry name" value="Terpenoid cyclases/Protein prenyltransferases"/>
    <property type="match status" value="1"/>
</dbReference>
<dbReference type="Pfam" id="PF01835">
    <property type="entry name" value="MG2"/>
    <property type="match status" value="1"/>
</dbReference>
<dbReference type="Pfam" id="PF11974">
    <property type="entry name" value="bMG3"/>
    <property type="match status" value="1"/>
</dbReference>
<keyword evidence="2 3" id="KW-0732">Signal</keyword>
<gene>
    <name evidence="6" type="ORF">ACFOOR_04680</name>
</gene>
<comment type="similarity">
    <text evidence="1">Belongs to the protease inhibitor I39 (alpha-2-macroglobulin) family. Bacterial alpha-2-macroglobulin subfamily.</text>
</comment>
<feature type="domain" description="Alpha-2-macroglobulin bait region" evidence="4">
    <location>
        <begin position="748"/>
        <end position="890"/>
    </location>
</feature>
<evidence type="ECO:0000256" key="2">
    <source>
        <dbReference type="ARBA" id="ARBA00022729"/>
    </source>
</evidence>
<evidence type="ECO:0000313" key="7">
    <source>
        <dbReference type="Proteomes" id="UP001595379"/>
    </source>
</evidence>
<dbReference type="PIRSF" id="PIRSF038980">
    <property type="entry name" value="A2M_bac"/>
    <property type="match status" value="1"/>
</dbReference>
<evidence type="ECO:0000256" key="1">
    <source>
        <dbReference type="ARBA" id="ARBA00010556"/>
    </source>
</evidence>
<dbReference type="InterPro" id="IPR041462">
    <property type="entry name" value="Bact_A2M_MG6"/>
</dbReference>
<dbReference type="EMBL" id="JBHRSV010000002">
    <property type="protein sequence ID" value="MFC2925396.1"/>
    <property type="molecule type" value="Genomic_DNA"/>
</dbReference>
<dbReference type="Pfam" id="PF00207">
    <property type="entry name" value="A2M"/>
    <property type="match status" value="1"/>
</dbReference>
<dbReference type="CDD" id="cd02891">
    <property type="entry name" value="A2M_like"/>
    <property type="match status" value="1"/>
</dbReference>
<dbReference type="InterPro" id="IPR041203">
    <property type="entry name" value="Bact_A2M_MG5"/>
</dbReference>
<evidence type="ECO:0000313" key="6">
    <source>
        <dbReference type="EMBL" id="MFC2925396.1"/>
    </source>
</evidence>
<dbReference type="InterPro" id="IPR021868">
    <property type="entry name" value="Alpha_2_Macroglob_MG3"/>
</dbReference>
<protein>
    <submittedName>
        <fullName evidence="6">Alpha-2-macroglobulin</fullName>
    </submittedName>
</protein>
<dbReference type="InterPro" id="IPR011626">
    <property type="entry name" value="Alpha-macroglobulin_TED"/>
</dbReference>
<dbReference type="Pfam" id="PF17962">
    <property type="entry name" value="bMG6"/>
    <property type="match status" value="1"/>
</dbReference>
<dbReference type="InterPro" id="IPR008930">
    <property type="entry name" value="Terpenoid_cyclase/PrenylTrfase"/>
</dbReference>
<dbReference type="InterPro" id="IPR011625">
    <property type="entry name" value="A2M_N_BRD"/>
</dbReference>
<dbReference type="SMART" id="SM01360">
    <property type="entry name" value="A2M"/>
    <property type="match status" value="1"/>
</dbReference>
<evidence type="ECO:0000259" key="5">
    <source>
        <dbReference type="SMART" id="SM01360"/>
    </source>
</evidence>
<dbReference type="SMART" id="SM01359">
    <property type="entry name" value="A2M_N_2"/>
    <property type="match status" value="1"/>
</dbReference>
<comment type="caution">
    <text evidence="6">The sequence shown here is derived from an EMBL/GenBank/DDBJ whole genome shotgun (WGS) entry which is preliminary data.</text>
</comment>
<dbReference type="Gene3D" id="2.60.40.1930">
    <property type="match status" value="1"/>
</dbReference>
<dbReference type="InterPro" id="IPR026284">
    <property type="entry name" value="A2MG_proteobact"/>
</dbReference>
<sequence>MTHRLHRAAAFAMAALALIVTACGDRSGSGETAGGNTALLQDRASDAPRAEAEISTRFEYLRYRVNVEDATPSLCLVFSGPLDPETDYAPYVRIDPDTPVALSVTGQTLCLGGVDFGTSYDVTLREGLPAADGRELGYDQTTTLEFGDRPAYVGFAGGGVILPRIEADGIPIETVNVDSVEITIFQITDRALAFRSISQGYTAGEGEYEWLYGEEDPSGVSRLVWEGEMDTSGAINAPTVTVMPLTDTIGELRPGAYFMRVTDAGVDEDERQPARAARWFVITDLALTTYTGSDGIDITVRSLQTARPEDDVRIDLVARSNEILASQTTNNDGRVSFDGPIVNGTGDTAPRMVFAYGPEGDFAILDLDRSPVDLSEDAVGGRDAPEGADAYLYLDRGIYRPGETVHLTGLIRDREAMAITDRAGSLVVYAPNGIENQRFRFDGAPEAGAVQFDFDVPRAAARGIWRMALEVDGLGVVGRVSFSVEDFVPQRIALELETDDETPVLAGETRNIEADVRFLYGAPGAGLPVEGEVRIEAEYTPFPAWADYSFGRHDEDFRERTFDLPDTIADGSGRATLVVNPNGEAADASRPLRLRAVVRALEPGGRPVADDVRIPYRPRQRYLGIDPQFDYRSARDETASFGVVALDPTGSPVTTAVEWRLIRIDYRYDWYREDNGPWRWRRTRNVVTIEDGVQQVGLEGGTITSPPLDWGSYQLIVTDPLTGVESSTGFWVGWGSQPVDGVEAPDRVRIATPEGGVEVGRAAELTILAPYAGIAEVVVATDRVLETRTIDVPQEGARISLPVTEDWGAGAYVMVSVYTPRDPVAQPRPRRAVGVSYIPVDMGRRTLDLSLDTPEVIRPRQPLTVTIEAAGNTRDAYVTLAAVDEGILLLTRFQSPDPVEHFFGRKRLAVDMYDDYGRLLDPNQGAAADVRSGGDQIGGAGLTVVPTRTVALFQGPVRFTNGEAEIELDIPDFNGELRLMAVAWTPSGLGAASQPLTVRDEVPAELILPRFLAPGDTAVATATLDNVEGDAGTYTVTVDAGAGLTVADPQLQLQLASGQRQDAGITVEAGETGVTAIGITVAGPDFSVQRSYPIQIRSAFLPVSRIERTRIEDGRNYTPDPRVIDGFTPGSETVQVSFSAIPMDAAALYDSLSRYPYGCTEQQVSRALPLLYADQMASLAGVETDAEIRRRVADAVETILNRQSADGAIGQWRMGDRNANPWLGAYAVDFLARAREQGYSVPDAALDRAYTVLDGISRLELWRASGYETQVQRGPWQYDTQERLNHRSAAYALYVLARAGRVDRAQLRYMHDRLLTDIDSPLARAHLGAGLAMIGDEARSRSAFQAAMDALGYNNAGDWYQTPRRDIAGVLALAAEAGNTDVVAALTDRVATDLPEPDRLTTQEKAFLLLAARALAGDTTEVNVSVEGDADTVTSGRSFRLDADQLASRPVFTNETGNMVWMTQIARGAPVDAPPAVAERLAIEKMILTPAGATADLSDVVQGDRFIVALTLSGLDQRRIPAVVVDLLPAGFEIEAVLSPEDAGRNGPYAFLGDLTTPDIAEARDDRYVAAVDVYERRSYRLAYIVRAVTPGDYVIPGANAEDMYRSDVFARSEAGRVTIRPRAD</sequence>
<evidence type="ECO:0000259" key="4">
    <source>
        <dbReference type="SMART" id="SM01359"/>
    </source>
</evidence>
<name>A0ABV6ZVB0_9PROT</name>
<dbReference type="InterPro" id="IPR041246">
    <property type="entry name" value="Bact_MG10"/>
</dbReference>
<dbReference type="Gene3D" id="1.50.10.20">
    <property type="match status" value="1"/>
</dbReference>
<dbReference type="InterPro" id="IPR049120">
    <property type="entry name" value="A2M_bMG2"/>
</dbReference>
<feature type="domain" description="Alpha-2-macroglobulin" evidence="5">
    <location>
        <begin position="950"/>
        <end position="1038"/>
    </location>
</feature>
<dbReference type="PANTHER" id="PTHR40094">
    <property type="entry name" value="ALPHA-2-MACROGLOBULIN HOMOLOG"/>
    <property type="match status" value="1"/>
</dbReference>
<dbReference type="InterPro" id="IPR001599">
    <property type="entry name" value="Macroglobln_a2"/>
</dbReference>
<feature type="signal peptide" evidence="3">
    <location>
        <begin position="1"/>
        <end position="22"/>
    </location>
</feature>
<keyword evidence="7" id="KW-1185">Reference proteome</keyword>
<accession>A0ABV6ZVB0</accession>
<evidence type="ECO:0000256" key="3">
    <source>
        <dbReference type="SAM" id="SignalP"/>
    </source>
</evidence>
<dbReference type="SMART" id="SM01419">
    <property type="entry name" value="Thiol-ester_cl"/>
    <property type="match status" value="1"/>
</dbReference>
<dbReference type="PROSITE" id="PS51257">
    <property type="entry name" value="PROKAR_LIPOPROTEIN"/>
    <property type="match status" value="1"/>
</dbReference>
<dbReference type="Proteomes" id="UP001595379">
    <property type="component" value="Unassembled WGS sequence"/>
</dbReference>
<dbReference type="InterPro" id="IPR047565">
    <property type="entry name" value="Alpha-macroglob_thiol-ester_cl"/>
</dbReference>